<reference evidence="2" key="5">
    <citation type="journal article" date="2021" name="G3 (Bethesda)">
        <title>Aegilops tauschii genome assembly Aet v5.0 features greater sequence contiguity and improved annotation.</title>
        <authorList>
            <person name="Wang L."/>
            <person name="Zhu T."/>
            <person name="Rodriguez J.C."/>
            <person name="Deal K.R."/>
            <person name="Dubcovsky J."/>
            <person name="McGuire P.E."/>
            <person name="Lux T."/>
            <person name="Spannagl M."/>
            <person name="Mayer K.F.X."/>
            <person name="Baldrich P."/>
            <person name="Meyers B.C."/>
            <person name="Huo N."/>
            <person name="Gu Y.Q."/>
            <person name="Zhou H."/>
            <person name="Devos K.M."/>
            <person name="Bennetzen J.L."/>
            <person name="Unver T."/>
            <person name="Budak H."/>
            <person name="Gulick P.J."/>
            <person name="Galiba G."/>
            <person name="Kalapos B."/>
            <person name="Nelson D.R."/>
            <person name="Li P."/>
            <person name="You F.M."/>
            <person name="Luo M.C."/>
            <person name="Dvorak J."/>
        </authorList>
    </citation>
    <scope>NUCLEOTIDE SEQUENCE [LARGE SCALE GENOMIC DNA]</scope>
    <source>
        <strain evidence="2">cv. AL8/78</strain>
    </source>
</reference>
<reference evidence="3" key="2">
    <citation type="journal article" date="2017" name="Nat. Plants">
        <title>The Aegilops tauschii genome reveals multiple impacts of transposons.</title>
        <authorList>
            <person name="Zhao G."/>
            <person name="Zou C."/>
            <person name="Li K."/>
            <person name="Wang K."/>
            <person name="Li T."/>
            <person name="Gao L."/>
            <person name="Zhang X."/>
            <person name="Wang H."/>
            <person name="Yang Z."/>
            <person name="Liu X."/>
            <person name="Jiang W."/>
            <person name="Mao L."/>
            <person name="Kong X."/>
            <person name="Jiao Y."/>
            <person name="Jia J."/>
        </authorList>
    </citation>
    <scope>NUCLEOTIDE SEQUENCE [LARGE SCALE GENOMIC DNA]</scope>
    <source>
        <strain evidence="3">cv. AL8/78</strain>
    </source>
</reference>
<dbReference type="Gramene" id="AET1Gv20448600.5">
    <property type="protein sequence ID" value="AET1Gv20448600.5"/>
    <property type="gene ID" value="AET1Gv20448600"/>
</dbReference>
<dbReference type="Gramene" id="AET1Gv20448600.4">
    <property type="protein sequence ID" value="AET1Gv20448600.4"/>
    <property type="gene ID" value="AET1Gv20448600"/>
</dbReference>
<organism evidence="2 3">
    <name type="scientific">Aegilops tauschii subsp. strangulata</name>
    <name type="common">Goatgrass</name>
    <dbReference type="NCBI Taxonomy" id="200361"/>
    <lineage>
        <taxon>Eukaryota</taxon>
        <taxon>Viridiplantae</taxon>
        <taxon>Streptophyta</taxon>
        <taxon>Embryophyta</taxon>
        <taxon>Tracheophyta</taxon>
        <taxon>Spermatophyta</taxon>
        <taxon>Magnoliopsida</taxon>
        <taxon>Liliopsida</taxon>
        <taxon>Poales</taxon>
        <taxon>Poaceae</taxon>
        <taxon>BOP clade</taxon>
        <taxon>Pooideae</taxon>
        <taxon>Triticodae</taxon>
        <taxon>Triticeae</taxon>
        <taxon>Triticinae</taxon>
        <taxon>Aegilops</taxon>
    </lineage>
</organism>
<reference evidence="3" key="1">
    <citation type="journal article" date="2014" name="Science">
        <title>Ancient hybridizations among the ancestral genomes of bread wheat.</title>
        <authorList>
            <consortium name="International Wheat Genome Sequencing Consortium,"/>
            <person name="Marcussen T."/>
            <person name="Sandve S.R."/>
            <person name="Heier L."/>
            <person name="Spannagl M."/>
            <person name="Pfeifer M."/>
            <person name="Jakobsen K.S."/>
            <person name="Wulff B.B."/>
            <person name="Steuernagel B."/>
            <person name="Mayer K.F."/>
            <person name="Olsen O.A."/>
        </authorList>
    </citation>
    <scope>NUCLEOTIDE SEQUENCE [LARGE SCALE GENOMIC DNA]</scope>
    <source>
        <strain evidence="3">cv. AL8/78</strain>
    </source>
</reference>
<reference evidence="2" key="3">
    <citation type="journal article" date="2017" name="Nature">
        <title>Genome sequence of the progenitor of the wheat D genome Aegilops tauschii.</title>
        <authorList>
            <person name="Luo M.C."/>
            <person name="Gu Y.Q."/>
            <person name="Puiu D."/>
            <person name="Wang H."/>
            <person name="Twardziok S.O."/>
            <person name="Deal K.R."/>
            <person name="Huo N."/>
            <person name="Zhu T."/>
            <person name="Wang L."/>
            <person name="Wang Y."/>
            <person name="McGuire P.E."/>
            <person name="Liu S."/>
            <person name="Long H."/>
            <person name="Ramasamy R.K."/>
            <person name="Rodriguez J.C."/>
            <person name="Van S.L."/>
            <person name="Yuan L."/>
            <person name="Wang Z."/>
            <person name="Xia Z."/>
            <person name="Xiao L."/>
            <person name="Anderson O.D."/>
            <person name="Ouyang S."/>
            <person name="Liang Y."/>
            <person name="Zimin A.V."/>
            <person name="Pertea G."/>
            <person name="Qi P."/>
            <person name="Bennetzen J.L."/>
            <person name="Dai X."/>
            <person name="Dawson M.W."/>
            <person name="Muller H.G."/>
            <person name="Kugler K."/>
            <person name="Rivarola-Duarte L."/>
            <person name="Spannagl M."/>
            <person name="Mayer K.F.X."/>
            <person name="Lu F.H."/>
            <person name="Bevan M.W."/>
            <person name="Leroy P."/>
            <person name="Li P."/>
            <person name="You F.M."/>
            <person name="Sun Q."/>
            <person name="Liu Z."/>
            <person name="Lyons E."/>
            <person name="Wicker T."/>
            <person name="Salzberg S.L."/>
            <person name="Devos K.M."/>
            <person name="Dvorak J."/>
        </authorList>
    </citation>
    <scope>NUCLEOTIDE SEQUENCE [LARGE SCALE GENOMIC DNA]</scope>
    <source>
        <strain evidence="2">cv. AL8/78</strain>
    </source>
</reference>
<dbReference type="EnsemblPlants" id="AET1Gv20448600.4">
    <property type="protein sequence ID" value="AET1Gv20448600.4"/>
    <property type="gene ID" value="AET1Gv20448600"/>
</dbReference>
<dbReference type="AlphaFoldDB" id="A0A452YKJ5"/>
<proteinExistence type="predicted"/>
<accession>A0A452YKJ5</accession>
<keyword evidence="3" id="KW-1185">Reference proteome</keyword>
<evidence type="ECO:0000313" key="2">
    <source>
        <dbReference type="EnsemblPlants" id="AET1Gv20448600.5"/>
    </source>
</evidence>
<reference evidence="2" key="4">
    <citation type="submission" date="2019-03" db="UniProtKB">
        <authorList>
            <consortium name="EnsemblPlants"/>
        </authorList>
    </citation>
    <scope>IDENTIFICATION</scope>
</reference>
<name>A0A452YKJ5_AEGTS</name>
<protein>
    <submittedName>
        <fullName evidence="2">Uncharacterized protein</fullName>
    </submittedName>
</protein>
<evidence type="ECO:0000256" key="1">
    <source>
        <dbReference type="SAM" id="MobiDB-lite"/>
    </source>
</evidence>
<dbReference type="Proteomes" id="UP000015105">
    <property type="component" value="Chromosome 1D"/>
</dbReference>
<sequence length="99" mass="10896">MVEQVAVGAPSYVVDEDHIYSLLASMNTCIRWVAWIGAMLVVGSSRPGDDTDEDPPCNGVILLGWHNEDQEAQPEASRDGVRASQRQKSRTHFVDVVTN</sequence>
<feature type="region of interest" description="Disordered" evidence="1">
    <location>
        <begin position="71"/>
        <end position="99"/>
    </location>
</feature>
<evidence type="ECO:0000313" key="3">
    <source>
        <dbReference type="Proteomes" id="UP000015105"/>
    </source>
</evidence>
<dbReference type="EnsemblPlants" id="AET1Gv20448600.5">
    <property type="protein sequence ID" value="AET1Gv20448600.5"/>
    <property type="gene ID" value="AET1Gv20448600"/>
</dbReference>